<feature type="region of interest" description="Disordered" evidence="1">
    <location>
        <begin position="40"/>
        <end position="70"/>
    </location>
</feature>
<comment type="caution">
    <text evidence="2">The sequence shown here is derived from an EMBL/GenBank/DDBJ whole genome shotgun (WGS) entry which is preliminary data.</text>
</comment>
<evidence type="ECO:0000256" key="1">
    <source>
        <dbReference type="SAM" id="MobiDB-lite"/>
    </source>
</evidence>
<protein>
    <submittedName>
        <fullName evidence="2">Unnamed protein product</fullName>
    </submittedName>
</protein>
<dbReference type="Proteomes" id="UP001165121">
    <property type="component" value="Unassembled WGS sequence"/>
</dbReference>
<name>A0A9W6U3X7_9STRA</name>
<dbReference type="OrthoDB" id="57928at2759"/>
<evidence type="ECO:0000313" key="2">
    <source>
        <dbReference type="EMBL" id="GMF25589.1"/>
    </source>
</evidence>
<dbReference type="AlphaFoldDB" id="A0A9W6U3X7"/>
<organism evidence="2 3">
    <name type="scientific">Phytophthora fragariaefolia</name>
    <dbReference type="NCBI Taxonomy" id="1490495"/>
    <lineage>
        <taxon>Eukaryota</taxon>
        <taxon>Sar</taxon>
        <taxon>Stramenopiles</taxon>
        <taxon>Oomycota</taxon>
        <taxon>Peronosporomycetes</taxon>
        <taxon>Peronosporales</taxon>
        <taxon>Peronosporaceae</taxon>
        <taxon>Phytophthora</taxon>
    </lineage>
</organism>
<evidence type="ECO:0000313" key="3">
    <source>
        <dbReference type="Proteomes" id="UP001165121"/>
    </source>
</evidence>
<dbReference type="EMBL" id="BSXT01000363">
    <property type="protein sequence ID" value="GMF25589.1"/>
    <property type="molecule type" value="Genomic_DNA"/>
</dbReference>
<reference evidence="2" key="1">
    <citation type="submission" date="2023-04" db="EMBL/GenBank/DDBJ databases">
        <title>Phytophthora fragariaefolia NBRC 109709.</title>
        <authorList>
            <person name="Ichikawa N."/>
            <person name="Sato H."/>
            <person name="Tonouchi N."/>
        </authorList>
    </citation>
    <scope>NUCLEOTIDE SEQUENCE</scope>
    <source>
        <strain evidence="2">NBRC 109709</strain>
    </source>
</reference>
<sequence>MDQNGRKRCPVLVRMSGMKATYRFRGEVVHSFESFPSAAEASNEYAPPAGEEQLNHSYSGKMDGSKPMPELKSTGPYAALVTAVKVRLQYMKMPMWLVVGSMLTLSCASQRAKEDSEAFLKDRVEGPVPAKLYNK</sequence>
<gene>
    <name evidence="2" type="ORF">Pfra01_000461800</name>
</gene>
<proteinExistence type="predicted"/>
<accession>A0A9W6U3X7</accession>
<keyword evidence="3" id="KW-1185">Reference proteome</keyword>